<dbReference type="EMBL" id="CAAALY010088040">
    <property type="protein sequence ID" value="VEL27555.1"/>
    <property type="molecule type" value="Genomic_DNA"/>
</dbReference>
<evidence type="ECO:0000313" key="3">
    <source>
        <dbReference type="EMBL" id="VEL27555.1"/>
    </source>
</evidence>
<reference evidence="3" key="1">
    <citation type="submission" date="2018-11" db="EMBL/GenBank/DDBJ databases">
        <authorList>
            <consortium name="Pathogen Informatics"/>
        </authorList>
    </citation>
    <scope>NUCLEOTIDE SEQUENCE</scope>
</reference>
<comment type="similarity">
    <text evidence="1">Belongs to the phosphatase 2A regulatory subunit B56 family.</text>
</comment>
<proteinExistence type="inferred from homology"/>
<accession>A0A448X3U5</accession>
<evidence type="ECO:0000313" key="4">
    <source>
        <dbReference type="Proteomes" id="UP000784294"/>
    </source>
</evidence>
<feature type="compositionally biased region" description="Polar residues" evidence="2">
    <location>
        <begin position="1"/>
        <end position="24"/>
    </location>
</feature>
<feature type="compositionally biased region" description="Polar residues" evidence="2">
    <location>
        <begin position="131"/>
        <end position="145"/>
    </location>
</feature>
<dbReference type="Pfam" id="PF01603">
    <property type="entry name" value="B56"/>
    <property type="match status" value="1"/>
</dbReference>
<dbReference type="Proteomes" id="UP000784294">
    <property type="component" value="Unassembled WGS sequence"/>
</dbReference>
<evidence type="ECO:0000256" key="2">
    <source>
        <dbReference type="SAM" id="MobiDB-lite"/>
    </source>
</evidence>
<organism evidence="3 4">
    <name type="scientific">Protopolystoma xenopodis</name>
    <dbReference type="NCBI Taxonomy" id="117903"/>
    <lineage>
        <taxon>Eukaryota</taxon>
        <taxon>Metazoa</taxon>
        <taxon>Spiralia</taxon>
        <taxon>Lophotrochozoa</taxon>
        <taxon>Platyhelminthes</taxon>
        <taxon>Monogenea</taxon>
        <taxon>Polyopisthocotylea</taxon>
        <taxon>Polystomatidea</taxon>
        <taxon>Polystomatidae</taxon>
        <taxon>Protopolystoma</taxon>
    </lineage>
</organism>
<feature type="compositionally biased region" description="Low complexity" evidence="2">
    <location>
        <begin position="146"/>
        <end position="163"/>
    </location>
</feature>
<dbReference type="AlphaFoldDB" id="A0A448X3U5"/>
<dbReference type="InterPro" id="IPR016024">
    <property type="entry name" value="ARM-type_fold"/>
</dbReference>
<dbReference type="SUPFAM" id="SSF48371">
    <property type="entry name" value="ARM repeat"/>
    <property type="match status" value="2"/>
</dbReference>
<evidence type="ECO:0000256" key="1">
    <source>
        <dbReference type="ARBA" id="ARBA00009745"/>
    </source>
</evidence>
<feature type="region of interest" description="Disordered" evidence="2">
    <location>
        <begin position="130"/>
        <end position="163"/>
    </location>
</feature>
<dbReference type="Gene3D" id="1.25.10.10">
    <property type="entry name" value="Leucine-rich Repeat Variant"/>
    <property type="match status" value="1"/>
</dbReference>
<dbReference type="GO" id="GO:0005634">
    <property type="term" value="C:nucleus"/>
    <property type="evidence" value="ECO:0007669"/>
    <property type="project" value="TreeGrafter"/>
</dbReference>
<protein>
    <submittedName>
        <fullName evidence="3">Uncharacterized protein</fullName>
    </submittedName>
</protein>
<sequence>MAASASISHSLTPTDLDQNVPQDYSTHENHPPTSQLIKVKSIGTANILKKDKRQSFPKVSFGKDRDLARLPLIKDADIEDRENLFIQKIRQCCVVFDFLPDPLSDLKGKDVKRAALDEIIDYLMHPPATPVSDSLSSNARNSLTNSQQNHGQPQLQQQTQISQQPQTNITYSVLTEAIYPEIVQLVEANLFRTLPPPSNPSGLEFDPEEDEPALEAAWPHIQVIFCR</sequence>
<dbReference type="InterPro" id="IPR002554">
    <property type="entry name" value="PP2A_B56"/>
</dbReference>
<dbReference type="GO" id="GO:0007165">
    <property type="term" value="P:signal transduction"/>
    <property type="evidence" value="ECO:0007669"/>
    <property type="project" value="InterPro"/>
</dbReference>
<dbReference type="InterPro" id="IPR011989">
    <property type="entry name" value="ARM-like"/>
</dbReference>
<dbReference type="PANTHER" id="PTHR10257">
    <property type="entry name" value="SERINE/THREONINE PROTEIN PHOSPHATASE 2A PP2A REGULATORY SUBUNIT B"/>
    <property type="match status" value="1"/>
</dbReference>
<dbReference type="GO" id="GO:0005829">
    <property type="term" value="C:cytosol"/>
    <property type="evidence" value="ECO:0007669"/>
    <property type="project" value="TreeGrafter"/>
</dbReference>
<gene>
    <name evidence="3" type="ORF">PXEA_LOCUS20995</name>
</gene>
<dbReference type="GO" id="GO:0072542">
    <property type="term" value="F:protein phosphatase activator activity"/>
    <property type="evidence" value="ECO:0007669"/>
    <property type="project" value="TreeGrafter"/>
</dbReference>
<comment type="caution">
    <text evidence="3">The sequence shown here is derived from an EMBL/GenBank/DDBJ whole genome shotgun (WGS) entry which is preliminary data.</text>
</comment>
<dbReference type="OrthoDB" id="10264446at2759"/>
<name>A0A448X3U5_9PLAT</name>
<dbReference type="PANTHER" id="PTHR10257:SF3">
    <property type="entry name" value="SERINE_THREONINE-PROTEIN PHOSPHATASE 2A 56 KDA REGULATORY SUBUNIT GAMMA ISOFORM"/>
    <property type="match status" value="1"/>
</dbReference>
<feature type="region of interest" description="Disordered" evidence="2">
    <location>
        <begin position="1"/>
        <end position="34"/>
    </location>
</feature>
<dbReference type="GO" id="GO:0000159">
    <property type="term" value="C:protein phosphatase type 2A complex"/>
    <property type="evidence" value="ECO:0007669"/>
    <property type="project" value="InterPro"/>
</dbReference>
<keyword evidence="4" id="KW-1185">Reference proteome</keyword>